<proteinExistence type="predicted"/>
<evidence type="ECO:0000313" key="2">
    <source>
        <dbReference type="EMBL" id="OIW32478.1"/>
    </source>
</evidence>
<evidence type="ECO:0000313" key="3">
    <source>
        <dbReference type="Proteomes" id="UP000182658"/>
    </source>
</evidence>
<evidence type="ECO:0000256" key="1">
    <source>
        <dbReference type="SAM" id="MobiDB-lite"/>
    </source>
</evidence>
<sequence>MADSKKVDNNPGNAKKPPTTTRDPVTTDEMLAAHKIFSKDLAKALEEQKSSGSTDVLEARIANLKAELQTLEQEIKSSDLENALKKQEHSQDNDPALNKKINELRREVQTLEAKIVALGNTPSAPS</sequence>
<name>A0A1J7IY98_9PEZI</name>
<dbReference type="AlphaFoldDB" id="A0A1J7IY98"/>
<organism evidence="2 3">
    <name type="scientific">Coniochaeta ligniaria NRRL 30616</name>
    <dbReference type="NCBI Taxonomy" id="1408157"/>
    <lineage>
        <taxon>Eukaryota</taxon>
        <taxon>Fungi</taxon>
        <taxon>Dikarya</taxon>
        <taxon>Ascomycota</taxon>
        <taxon>Pezizomycotina</taxon>
        <taxon>Sordariomycetes</taxon>
        <taxon>Sordariomycetidae</taxon>
        <taxon>Coniochaetales</taxon>
        <taxon>Coniochaetaceae</taxon>
        <taxon>Coniochaeta</taxon>
    </lineage>
</organism>
<gene>
    <name evidence="2" type="ORF">CONLIGDRAFT_678873</name>
</gene>
<feature type="compositionally biased region" description="Low complexity" evidence="1">
    <location>
        <begin position="17"/>
        <end position="26"/>
    </location>
</feature>
<keyword evidence="3" id="KW-1185">Reference proteome</keyword>
<feature type="compositionally biased region" description="Basic and acidic residues" evidence="1">
    <location>
        <begin position="79"/>
        <end position="92"/>
    </location>
</feature>
<protein>
    <submittedName>
        <fullName evidence="2">Uncharacterized protein</fullName>
    </submittedName>
</protein>
<dbReference type="InParanoid" id="A0A1J7IY98"/>
<dbReference type="EMBL" id="KV875095">
    <property type="protein sequence ID" value="OIW32478.1"/>
    <property type="molecule type" value="Genomic_DNA"/>
</dbReference>
<dbReference type="Proteomes" id="UP000182658">
    <property type="component" value="Unassembled WGS sequence"/>
</dbReference>
<feature type="region of interest" description="Disordered" evidence="1">
    <location>
        <begin position="79"/>
        <end position="98"/>
    </location>
</feature>
<reference evidence="2 3" key="1">
    <citation type="submission" date="2016-10" db="EMBL/GenBank/DDBJ databases">
        <title>Draft genome sequence of Coniochaeta ligniaria NRRL30616, a lignocellulolytic fungus for bioabatement of inhibitors in plant biomass hydrolysates.</title>
        <authorList>
            <consortium name="DOE Joint Genome Institute"/>
            <person name="Jimenez D.J."/>
            <person name="Hector R.E."/>
            <person name="Riley R."/>
            <person name="Sun H."/>
            <person name="Grigoriev I.V."/>
            <person name="Van Elsas J.D."/>
            <person name="Nichols N.N."/>
        </authorList>
    </citation>
    <scope>NUCLEOTIDE SEQUENCE [LARGE SCALE GENOMIC DNA]</scope>
    <source>
        <strain evidence="2 3">NRRL 30616</strain>
    </source>
</reference>
<accession>A0A1J7IY98</accession>
<feature type="region of interest" description="Disordered" evidence="1">
    <location>
        <begin position="1"/>
        <end position="26"/>
    </location>
</feature>